<feature type="region of interest" description="Disordered" evidence="1">
    <location>
        <begin position="237"/>
        <end position="362"/>
    </location>
</feature>
<keyword evidence="3" id="KW-1185">Reference proteome</keyword>
<dbReference type="InterPro" id="IPR045652">
    <property type="entry name" value="DUF6397"/>
</dbReference>
<organism evidence="2 3">
    <name type="scientific">Actinacidiphila alni</name>
    <dbReference type="NCBI Taxonomy" id="380248"/>
    <lineage>
        <taxon>Bacteria</taxon>
        <taxon>Bacillati</taxon>
        <taxon>Actinomycetota</taxon>
        <taxon>Actinomycetes</taxon>
        <taxon>Kitasatosporales</taxon>
        <taxon>Streptomycetaceae</taxon>
        <taxon>Actinacidiphila</taxon>
    </lineage>
</organism>
<feature type="compositionally biased region" description="Basic and acidic residues" evidence="1">
    <location>
        <begin position="251"/>
        <end position="279"/>
    </location>
</feature>
<dbReference type="Proteomes" id="UP000199323">
    <property type="component" value="Unassembled WGS sequence"/>
</dbReference>
<proteinExistence type="predicted"/>
<dbReference type="EMBL" id="FONG01000001">
    <property type="protein sequence ID" value="SFE11626.1"/>
    <property type="molecule type" value="Genomic_DNA"/>
</dbReference>
<dbReference type="Pfam" id="PF19934">
    <property type="entry name" value="DUF6397"/>
    <property type="match status" value="1"/>
</dbReference>
<dbReference type="RefSeq" id="WP_143120508.1">
    <property type="nucleotide sequence ID" value="NZ_FONG01000001.1"/>
</dbReference>
<gene>
    <name evidence="2" type="ORF">SAMN05216251_101573</name>
</gene>
<evidence type="ECO:0000313" key="2">
    <source>
        <dbReference type="EMBL" id="SFE11626.1"/>
    </source>
</evidence>
<dbReference type="STRING" id="380248.SAMN05216251_101573"/>
<protein>
    <submittedName>
        <fullName evidence="2">Uncharacterized protein</fullName>
    </submittedName>
</protein>
<evidence type="ECO:0000256" key="1">
    <source>
        <dbReference type="SAM" id="MobiDB-lite"/>
    </source>
</evidence>
<reference evidence="2 3" key="1">
    <citation type="submission" date="2016-10" db="EMBL/GenBank/DDBJ databases">
        <authorList>
            <person name="de Groot N.N."/>
        </authorList>
    </citation>
    <scope>NUCLEOTIDE SEQUENCE [LARGE SCALE GENOMIC DNA]</scope>
    <source>
        <strain evidence="2 3">CGMCC 4.3510</strain>
    </source>
</reference>
<name>A0A1I1XWA6_9ACTN</name>
<accession>A0A1I1XWA6</accession>
<dbReference type="AlphaFoldDB" id="A0A1I1XWA6"/>
<sequence length="362" mass="39953">MTLNRAREELGLDFSLFELALQLGEIRTVPRGAGQWRVPVDEVTRLRDAPGHPQALLDRLALVTSTEGAALMGVSRDRLVRLARLGMIRPVRWYINRYRALVWVYLGHELREFAAASPALLEGRLPAGLRATLNAGEDQRARGWRSRRVAQLVRDCHDAWEEAAVWAALLGPEVTDDAVPDPFERARLRGIRAALPPGRPGALATPEVIRKLTTADDPDEITLALVALADALGRARAEQPVPRPAFVPESRTPEGRALESRTLEERAPEDRLLEDRTPESRTPASRTPEVAVPADRVPAGVRGGLPSRPSRSPRRGLLGRLRGRRSAADLAEEPFLHHRDQEVPVPVEDLTARQTAGARRDG</sequence>
<evidence type="ECO:0000313" key="3">
    <source>
        <dbReference type="Proteomes" id="UP000199323"/>
    </source>
</evidence>
<dbReference type="OrthoDB" id="4335318at2"/>
<feature type="compositionally biased region" description="Low complexity" evidence="1">
    <location>
        <begin position="304"/>
        <end position="320"/>
    </location>
</feature>